<keyword evidence="3" id="KW-1185">Reference proteome</keyword>
<feature type="region of interest" description="Disordered" evidence="1">
    <location>
        <begin position="31"/>
        <end position="62"/>
    </location>
</feature>
<evidence type="ECO:0000313" key="2">
    <source>
        <dbReference type="EMBL" id="GAA3246162.1"/>
    </source>
</evidence>
<evidence type="ECO:0000256" key="1">
    <source>
        <dbReference type="SAM" id="MobiDB-lite"/>
    </source>
</evidence>
<accession>A0ABP6QPW8</accession>
<feature type="compositionally biased region" description="Low complexity" evidence="1">
    <location>
        <begin position="45"/>
        <end position="59"/>
    </location>
</feature>
<organism evidence="2 3">
    <name type="scientific">Streptomyces labedae</name>
    <dbReference type="NCBI Taxonomy" id="285569"/>
    <lineage>
        <taxon>Bacteria</taxon>
        <taxon>Bacillati</taxon>
        <taxon>Actinomycetota</taxon>
        <taxon>Actinomycetes</taxon>
        <taxon>Kitasatosporales</taxon>
        <taxon>Streptomycetaceae</taxon>
        <taxon>Streptomyces</taxon>
    </lineage>
</organism>
<gene>
    <name evidence="2" type="ORF">GCM10010469_01880</name>
</gene>
<dbReference type="Proteomes" id="UP001500728">
    <property type="component" value="Unassembled WGS sequence"/>
</dbReference>
<comment type="caution">
    <text evidence="2">The sequence shown here is derived from an EMBL/GenBank/DDBJ whole genome shotgun (WGS) entry which is preliminary data.</text>
</comment>
<dbReference type="EMBL" id="BAAAUW010000001">
    <property type="protein sequence ID" value="GAA3246162.1"/>
    <property type="molecule type" value="Genomic_DNA"/>
</dbReference>
<protein>
    <submittedName>
        <fullName evidence="2">Uncharacterized protein</fullName>
    </submittedName>
</protein>
<proteinExistence type="predicted"/>
<name>A0ABP6QPW8_9ACTN</name>
<dbReference type="RefSeq" id="WP_346150485.1">
    <property type="nucleotide sequence ID" value="NZ_BAAAUW010000001.1"/>
</dbReference>
<feature type="compositionally biased region" description="Basic and acidic residues" evidence="1">
    <location>
        <begin position="89"/>
        <end position="99"/>
    </location>
</feature>
<evidence type="ECO:0000313" key="3">
    <source>
        <dbReference type="Proteomes" id="UP001500728"/>
    </source>
</evidence>
<feature type="region of interest" description="Disordered" evidence="1">
    <location>
        <begin position="76"/>
        <end position="99"/>
    </location>
</feature>
<reference evidence="3" key="1">
    <citation type="journal article" date="2019" name="Int. J. Syst. Evol. Microbiol.">
        <title>The Global Catalogue of Microorganisms (GCM) 10K type strain sequencing project: providing services to taxonomists for standard genome sequencing and annotation.</title>
        <authorList>
            <consortium name="The Broad Institute Genomics Platform"/>
            <consortium name="The Broad Institute Genome Sequencing Center for Infectious Disease"/>
            <person name="Wu L."/>
            <person name="Ma J."/>
        </authorList>
    </citation>
    <scope>NUCLEOTIDE SEQUENCE [LARGE SCALE GENOMIC DNA]</scope>
    <source>
        <strain evidence="3">JCM 9381</strain>
    </source>
</reference>
<sequence length="99" mass="10641">MTAYVLPLLATAAAFALTYVFCMRPMRQGRGCAMTPPQPRAGRQASACGAATGSGASDSTDAEIERLREEVQLLHHELDLRSGTAEPAPDDRLRKGEPR</sequence>